<keyword evidence="2" id="KW-0678">Repressor</keyword>
<comment type="caution">
    <text evidence="7">The sequence shown here is derived from an EMBL/GenBank/DDBJ whole genome shotgun (WGS) entry which is preliminary data.</text>
</comment>
<keyword evidence="3" id="KW-0862">Zinc</keyword>
<keyword evidence="4" id="KW-0805">Transcription regulation</keyword>
<reference evidence="7 8" key="1">
    <citation type="submission" date="2024-09" db="EMBL/GenBank/DDBJ databases">
        <authorList>
            <person name="Sun Q."/>
            <person name="Mori K."/>
        </authorList>
    </citation>
    <scope>NUCLEOTIDE SEQUENCE [LARGE SCALE GENOMIC DNA]</scope>
    <source>
        <strain evidence="7 8">ATCC 51272</strain>
    </source>
</reference>
<protein>
    <submittedName>
        <fullName evidence="7">Fur family transcriptional regulator</fullName>
    </submittedName>
</protein>
<accession>A0ABV5ZJB1</accession>
<dbReference type="Gene3D" id="3.30.1490.190">
    <property type="match status" value="1"/>
</dbReference>
<dbReference type="Pfam" id="PF01475">
    <property type="entry name" value="FUR"/>
    <property type="match status" value="1"/>
</dbReference>
<dbReference type="PANTHER" id="PTHR33202">
    <property type="entry name" value="ZINC UPTAKE REGULATION PROTEIN"/>
    <property type="match status" value="1"/>
</dbReference>
<evidence type="ECO:0000256" key="6">
    <source>
        <dbReference type="ARBA" id="ARBA00023163"/>
    </source>
</evidence>
<dbReference type="InterPro" id="IPR036388">
    <property type="entry name" value="WH-like_DNA-bd_sf"/>
</dbReference>
<proteinExistence type="inferred from homology"/>
<dbReference type="SUPFAM" id="SSF46785">
    <property type="entry name" value="Winged helix' DNA-binding domain"/>
    <property type="match status" value="1"/>
</dbReference>
<gene>
    <name evidence="7" type="ORF">ACFFK8_06570</name>
</gene>
<evidence type="ECO:0000313" key="8">
    <source>
        <dbReference type="Proteomes" id="UP001589688"/>
    </source>
</evidence>
<keyword evidence="5" id="KW-0238">DNA-binding</keyword>
<keyword evidence="8" id="KW-1185">Reference proteome</keyword>
<evidence type="ECO:0000313" key="7">
    <source>
        <dbReference type="EMBL" id="MFB9897463.1"/>
    </source>
</evidence>
<evidence type="ECO:0000256" key="4">
    <source>
        <dbReference type="ARBA" id="ARBA00023015"/>
    </source>
</evidence>
<keyword evidence="6" id="KW-0804">Transcription</keyword>
<dbReference type="RefSeq" id="WP_027953219.1">
    <property type="nucleotide sequence ID" value="NZ_JBHLZF010000002.1"/>
</dbReference>
<evidence type="ECO:0000256" key="1">
    <source>
        <dbReference type="ARBA" id="ARBA00007957"/>
    </source>
</evidence>
<dbReference type="Gene3D" id="1.10.10.10">
    <property type="entry name" value="Winged helix-like DNA-binding domain superfamily/Winged helix DNA-binding domain"/>
    <property type="match status" value="1"/>
</dbReference>
<dbReference type="PANTHER" id="PTHR33202:SF8">
    <property type="entry name" value="PEROXIDE-RESPONSIVE REPRESSOR PERR"/>
    <property type="match status" value="1"/>
</dbReference>
<organism evidence="7 8">
    <name type="scientific">Hallella seregens ATCC 51272</name>
    <dbReference type="NCBI Taxonomy" id="1336250"/>
    <lineage>
        <taxon>Bacteria</taxon>
        <taxon>Pseudomonadati</taxon>
        <taxon>Bacteroidota</taxon>
        <taxon>Bacteroidia</taxon>
        <taxon>Bacteroidales</taxon>
        <taxon>Prevotellaceae</taxon>
        <taxon>Hallella</taxon>
    </lineage>
</organism>
<name>A0ABV5ZJB1_9BACT</name>
<dbReference type="InterPro" id="IPR043135">
    <property type="entry name" value="Fur_C"/>
</dbReference>
<evidence type="ECO:0000256" key="3">
    <source>
        <dbReference type="ARBA" id="ARBA00022833"/>
    </source>
</evidence>
<evidence type="ECO:0000256" key="5">
    <source>
        <dbReference type="ARBA" id="ARBA00023125"/>
    </source>
</evidence>
<dbReference type="InterPro" id="IPR002481">
    <property type="entry name" value="FUR"/>
</dbReference>
<dbReference type="EMBL" id="JBHLZF010000002">
    <property type="protein sequence ID" value="MFB9897463.1"/>
    <property type="molecule type" value="Genomic_DNA"/>
</dbReference>
<sequence length="139" mass="16116">MKQEAYDRLVDCGLRPSMQRIAIMDYLLTHHTHPTVEDVYQGIVKEIRTLSRTTVYNSLRLFSEHNAAQMITIDEHRVCYDGDVHPHVHFYCRNCGRVFDLLDEDVPHLSGPRKIEGNIVDEIQLYYKGVCHDCASKQA</sequence>
<evidence type="ECO:0000256" key="2">
    <source>
        <dbReference type="ARBA" id="ARBA00022491"/>
    </source>
</evidence>
<dbReference type="Proteomes" id="UP001589688">
    <property type="component" value="Unassembled WGS sequence"/>
</dbReference>
<comment type="similarity">
    <text evidence="1">Belongs to the Fur family.</text>
</comment>
<dbReference type="InterPro" id="IPR036390">
    <property type="entry name" value="WH_DNA-bd_sf"/>
</dbReference>
<dbReference type="CDD" id="cd07153">
    <property type="entry name" value="Fur_like"/>
    <property type="match status" value="1"/>
</dbReference>